<reference evidence="1 2" key="1">
    <citation type="submission" date="2021-08" db="EMBL/GenBank/DDBJ databases">
        <title>Comparative Genomics Analysis of the Genus Qipengyuania Reveals Extensive Genetic Diversity and Metabolic Versatility, Including the Description of Fifteen Novel Species.</title>
        <authorList>
            <person name="Liu Y."/>
        </authorList>
    </citation>
    <scope>NUCLEOTIDE SEQUENCE [LARGE SCALE GENOMIC DNA]</scope>
    <source>
        <strain evidence="1 2">1NDH17</strain>
    </source>
</reference>
<dbReference type="Proteomes" id="UP000783253">
    <property type="component" value="Unassembled WGS sequence"/>
</dbReference>
<dbReference type="EMBL" id="JAIGNK010000001">
    <property type="protein sequence ID" value="MBX7457115.1"/>
    <property type="molecule type" value="Genomic_DNA"/>
</dbReference>
<protein>
    <submittedName>
        <fullName evidence="1">Uncharacterized protein</fullName>
    </submittedName>
</protein>
<evidence type="ECO:0000313" key="1">
    <source>
        <dbReference type="EMBL" id="MBX7457115.1"/>
    </source>
</evidence>
<proteinExistence type="predicted"/>
<comment type="caution">
    <text evidence="1">The sequence shown here is derived from an EMBL/GenBank/DDBJ whole genome shotgun (WGS) entry which is preliminary data.</text>
</comment>
<organism evidence="1 2">
    <name type="scientific">Qipengyuania polymorpha</name>
    <dbReference type="NCBI Taxonomy" id="2867234"/>
    <lineage>
        <taxon>Bacteria</taxon>
        <taxon>Pseudomonadati</taxon>
        <taxon>Pseudomonadota</taxon>
        <taxon>Alphaproteobacteria</taxon>
        <taxon>Sphingomonadales</taxon>
        <taxon>Erythrobacteraceae</taxon>
        <taxon>Qipengyuania</taxon>
    </lineage>
</organism>
<keyword evidence="2" id="KW-1185">Reference proteome</keyword>
<dbReference type="RefSeq" id="WP_221572463.1">
    <property type="nucleotide sequence ID" value="NZ_JAIGNK010000001.1"/>
</dbReference>
<accession>A0ABS7IUS9</accession>
<gene>
    <name evidence="1" type="ORF">K3152_02550</name>
</gene>
<name>A0ABS7IUS9_9SPHN</name>
<sequence length="71" mass="8346">MEEVPVARLRVAKDNQYPSQTTLGNFYIAACRKITIAYIHAYKNCLQTLAAIRSLPVYLLSRYRYSRIWMM</sequence>
<evidence type="ECO:0000313" key="2">
    <source>
        <dbReference type="Proteomes" id="UP000783253"/>
    </source>
</evidence>